<keyword evidence="2" id="KW-1185">Reference proteome</keyword>
<sequence length="50" mass="5794">MILVRELKILPLCVARIFLKLEELKILLWCVARIVSKLEEGITETCSNHD</sequence>
<organism evidence="1 2">
    <name type="scientific">Vigna unguiculata</name>
    <name type="common">Cowpea</name>
    <dbReference type="NCBI Taxonomy" id="3917"/>
    <lineage>
        <taxon>Eukaryota</taxon>
        <taxon>Viridiplantae</taxon>
        <taxon>Streptophyta</taxon>
        <taxon>Embryophyta</taxon>
        <taxon>Tracheophyta</taxon>
        <taxon>Spermatophyta</taxon>
        <taxon>Magnoliopsida</taxon>
        <taxon>eudicotyledons</taxon>
        <taxon>Gunneridae</taxon>
        <taxon>Pentapetalae</taxon>
        <taxon>rosids</taxon>
        <taxon>fabids</taxon>
        <taxon>Fabales</taxon>
        <taxon>Fabaceae</taxon>
        <taxon>Papilionoideae</taxon>
        <taxon>50 kb inversion clade</taxon>
        <taxon>NPAAA clade</taxon>
        <taxon>indigoferoid/millettioid clade</taxon>
        <taxon>Phaseoleae</taxon>
        <taxon>Vigna</taxon>
    </lineage>
</organism>
<evidence type="ECO:0000313" key="2">
    <source>
        <dbReference type="Proteomes" id="UP000501690"/>
    </source>
</evidence>
<evidence type="ECO:0000313" key="1">
    <source>
        <dbReference type="EMBL" id="QCE00965.1"/>
    </source>
</evidence>
<dbReference type="EMBL" id="CP039351">
    <property type="protein sequence ID" value="QCE00965.1"/>
    <property type="molecule type" value="Genomic_DNA"/>
</dbReference>
<dbReference type="AlphaFoldDB" id="A0A4D6MMH4"/>
<accession>A0A4D6MMH4</accession>
<dbReference type="Proteomes" id="UP000501690">
    <property type="component" value="Linkage Group LG7"/>
</dbReference>
<protein>
    <submittedName>
        <fullName evidence="1">Uncharacterized protein</fullName>
    </submittedName>
</protein>
<proteinExistence type="predicted"/>
<reference evidence="1 2" key="1">
    <citation type="submission" date="2019-04" db="EMBL/GenBank/DDBJ databases">
        <title>An improved genome assembly and genetic linkage map for asparagus bean, Vigna unguiculata ssp. sesquipedialis.</title>
        <authorList>
            <person name="Xia Q."/>
            <person name="Zhang R."/>
            <person name="Dong Y."/>
        </authorList>
    </citation>
    <scope>NUCLEOTIDE SEQUENCE [LARGE SCALE GENOMIC DNA]</scope>
    <source>
        <tissue evidence="1">Leaf</tissue>
    </source>
</reference>
<name>A0A4D6MMH4_VIGUN</name>
<gene>
    <name evidence="1" type="ORF">DEO72_LG7g2256</name>
</gene>